<name>A0A4Y8PWE4_9BACL</name>
<dbReference type="OrthoDB" id="9767131at2"/>
<dbReference type="RefSeq" id="WP_134755136.1">
    <property type="nucleotide sequence ID" value="NZ_MYFO02000010.1"/>
</dbReference>
<comment type="caution">
    <text evidence="3">The sequence shown here is derived from an EMBL/GenBank/DDBJ whole genome shotgun (WGS) entry which is preliminary data.</text>
</comment>
<organism evidence="3 4">
    <name type="scientific">Paenibacillus athensensis</name>
    <dbReference type="NCBI Taxonomy" id="1967502"/>
    <lineage>
        <taxon>Bacteria</taxon>
        <taxon>Bacillati</taxon>
        <taxon>Bacillota</taxon>
        <taxon>Bacilli</taxon>
        <taxon>Bacillales</taxon>
        <taxon>Paenibacillaceae</taxon>
        <taxon>Paenibacillus</taxon>
    </lineage>
</organism>
<dbReference type="InterPro" id="IPR036390">
    <property type="entry name" value="WH_DNA-bd_sf"/>
</dbReference>
<dbReference type="InterPro" id="IPR051534">
    <property type="entry name" value="CBASS_pafABC_assoc_protein"/>
</dbReference>
<sequence>MSKADNMLAILWLLKTGKRCTAKQLAEELEIHVRTVYRYIDALCASGVPIIADSGHNGGYSLPAHFGAAPLTFDPDEQKALAHAAVFAREAGYPFGDALNRAVHKLKLYASDEQRERLSRHARGVEVIHAPAAAAQADLLQQLEVATAEAETLCMDYQKGYGLVTEMRRIDPYGLVFWKNRWYVVGYCRLRSEVRSFRVDRIRALSGSGERFERPANFSAREFLLAGLQTDPAGAEYATVRVSGREQALNDLCSHWYFAQALAERKPTEALFRIERQSLFTMGASFLLAYGMAIRVEEPAELLERLATCAGELQRHYAGGLAPRA</sequence>
<keyword evidence="3" id="KW-0238">DNA-binding</keyword>
<dbReference type="PROSITE" id="PS52050">
    <property type="entry name" value="WYL"/>
    <property type="match status" value="1"/>
</dbReference>
<keyword evidence="4" id="KW-1185">Reference proteome</keyword>
<gene>
    <name evidence="3" type="ORF">B5M42_17540</name>
</gene>
<feature type="domain" description="Helix-turn-helix type 11" evidence="1">
    <location>
        <begin position="8"/>
        <end position="60"/>
    </location>
</feature>
<protein>
    <submittedName>
        <fullName evidence="3">DNA-binding transcriptional regulator</fullName>
    </submittedName>
</protein>
<evidence type="ECO:0000259" key="2">
    <source>
        <dbReference type="Pfam" id="PF13280"/>
    </source>
</evidence>
<dbReference type="SUPFAM" id="SSF46785">
    <property type="entry name" value="Winged helix' DNA-binding domain"/>
    <property type="match status" value="1"/>
</dbReference>
<dbReference type="PANTHER" id="PTHR34580">
    <property type="match status" value="1"/>
</dbReference>
<feature type="domain" description="WYL" evidence="2">
    <location>
        <begin position="139"/>
        <end position="205"/>
    </location>
</feature>
<dbReference type="InterPro" id="IPR036388">
    <property type="entry name" value="WH-like_DNA-bd_sf"/>
</dbReference>
<dbReference type="Pfam" id="PF08279">
    <property type="entry name" value="HTH_11"/>
    <property type="match status" value="1"/>
</dbReference>
<dbReference type="InterPro" id="IPR013196">
    <property type="entry name" value="HTH_11"/>
</dbReference>
<evidence type="ECO:0000313" key="3">
    <source>
        <dbReference type="EMBL" id="TFE85364.1"/>
    </source>
</evidence>
<dbReference type="InterPro" id="IPR026881">
    <property type="entry name" value="WYL_dom"/>
</dbReference>
<dbReference type="Gene3D" id="1.10.10.10">
    <property type="entry name" value="Winged helix-like DNA-binding domain superfamily/Winged helix DNA-binding domain"/>
    <property type="match status" value="1"/>
</dbReference>
<dbReference type="GO" id="GO:0003677">
    <property type="term" value="F:DNA binding"/>
    <property type="evidence" value="ECO:0007669"/>
    <property type="project" value="UniProtKB-KW"/>
</dbReference>
<dbReference type="Proteomes" id="UP000298246">
    <property type="component" value="Unassembled WGS sequence"/>
</dbReference>
<dbReference type="Pfam" id="PF13280">
    <property type="entry name" value="WYL"/>
    <property type="match status" value="1"/>
</dbReference>
<dbReference type="EMBL" id="MYFO01000026">
    <property type="protein sequence ID" value="TFE85364.1"/>
    <property type="molecule type" value="Genomic_DNA"/>
</dbReference>
<reference evidence="3 4" key="1">
    <citation type="submission" date="2017-03" db="EMBL/GenBank/DDBJ databases">
        <title>Isolation of Levoglucosan Utilizing Bacteria.</title>
        <authorList>
            <person name="Arya A.S."/>
        </authorList>
    </citation>
    <scope>NUCLEOTIDE SEQUENCE [LARGE SCALE GENOMIC DNA]</scope>
    <source>
        <strain evidence="3 4">MEC069</strain>
    </source>
</reference>
<proteinExistence type="predicted"/>
<evidence type="ECO:0000259" key="1">
    <source>
        <dbReference type="Pfam" id="PF08279"/>
    </source>
</evidence>
<accession>A0A4Y8PWE4</accession>
<dbReference type="AlphaFoldDB" id="A0A4Y8PWE4"/>
<evidence type="ECO:0000313" key="4">
    <source>
        <dbReference type="Proteomes" id="UP000298246"/>
    </source>
</evidence>
<dbReference type="PANTHER" id="PTHR34580:SF3">
    <property type="entry name" value="PROTEIN PAFB"/>
    <property type="match status" value="1"/>
</dbReference>